<evidence type="ECO:0000256" key="7">
    <source>
        <dbReference type="ARBA" id="ARBA00022737"/>
    </source>
</evidence>
<keyword evidence="8 12" id="KW-1133">Transmembrane helix</keyword>
<evidence type="ECO:0000313" key="14">
    <source>
        <dbReference type="RefSeq" id="XP_021805878.1"/>
    </source>
</evidence>
<gene>
    <name evidence="14" type="primary">LOC110749962</name>
</gene>
<accession>A0A6P5RW02</accession>
<organism evidence="13 14">
    <name type="scientific">Prunus avium</name>
    <name type="common">Cherry</name>
    <name type="synonym">Cerasus avium</name>
    <dbReference type="NCBI Taxonomy" id="42229"/>
    <lineage>
        <taxon>Eukaryota</taxon>
        <taxon>Viridiplantae</taxon>
        <taxon>Streptophyta</taxon>
        <taxon>Embryophyta</taxon>
        <taxon>Tracheophyta</taxon>
        <taxon>Spermatophyta</taxon>
        <taxon>Magnoliopsida</taxon>
        <taxon>eudicotyledons</taxon>
        <taxon>Gunneridae</taxon>
        <taxon>Pentapetalae</taxon>
        <taxon>rosids</taxon>
        <taxon>fabids</taxon>
        <taxon>Rosales</taxon>
        <taxon>Rosaceae</taxon>
        <taxon>Amygdaloideae</taxon>
        <taxon>Amygdaleae</taxon>
        <taxon>Prunus</taxon>
    </lineage>
</organism>
<evidence type="ECO:0000256" key="3">
    <source>
        <dbReference type="ARBA" id="ARBA00022475"/>
    </source>
</evidence>
<comment type="similarity">
    <text evidence="2">Belongs to the RLP family.</text>
</comment>
<dbReference type="KEGG" id="pavi:110749962"/>
<dbReference type="Gene3D" id="3.80.10.10">
    <property type="entry name" value="Ribonuclease Inhibitor"/>
    <property type="match status" value="5"/>
</dbReference>
<keyword evidence="3" id="KW-1003">Cell membrane</keyword>
<dbReference type="Pfam" id="PF13855">
    <property type="entry name" value="LRR_8"/>
    <property type="match status" value="3"/>
</dbReference>
<evidence type="ECO:0000256" key="6">
    <source>
        <dbReference type="ARBA" id="ARBA00022729"/>
    </source>
</evidence>
<proteinExistence type="inferred from homology"/>
<dbReference type="FunFam" id="3.80.10.10:FF:000213">
    <property type="entry name" value="Tyrosine-sulfated glycopeptide receptor 1"/>
    <property type="match status" value="1"/>
</dbReference>
<dbReference type="PRINTS" id="PR00019">
    <property type="entry name" value="LEURICHRPT"/>
</dbReference>
<dbReference type="InterPro" id="IPR001611">
    <property type="entry name" value="Leu-rich_rpt"/>
</dbReference>
<keyword evidence="6" id="KW-0732">Signal</keyword>
<dbReference type="SUPFAM" id="SSF52058">
    <property type="entry name" value="L domain-like"/>
    <property type="match status" value="3"/>
</dbReference>
<keyword evidence="10" id="KW-0675">Receptor</keyword>
<dbReference type="GeneID" id="110749962"/>
<keyword evidence="4" id="KW-0433">Leucine-rich repeat</keyword>
<sequence>MVDILRTRTQALGQVDECSALLQFKESFAIKKSVSADPLAYPKVSFWKREGDGNRSNCCSWDGVECDEDFGHVVGLDLRSSCLYGSINSSNTLFRLVHLQRLDLSDNHFNFSQIPSRFGHDLSSLTYLNLSNSLFSGEIPSEISKLSKLSTLDMSLNYQKADDSFPLKLTKANMRSLVQNLTAIKQLHLSQVEMYSSVPDILVNASSLTSLKLANCGLNGEFPIGIFHLPNLEVLEVEGNSNLTGYFPNFNRSNNLLKKLNVASTNFSGMLPASIGNLHSLNLLDISYCKFSHYLPSSLGNLHSLNLLDISWCHFYPLIPSSLGNLTQLNYLDMSGFYDVPNNNSTGQLVSEYSLSWIANLTNLYSLLLGSTKFRGKFPSFVANLTQLSFLYLENNKITGQIPSWLMNLTQLTTLYLWGNNLQGAIPRSLFQLKNLKFLHLNSNSLSGQVEFDQFSQPQKLKYLRLSYNKLSLKIITNLSATIPQLRALELNSCNLTEFPEFLKYQSKLQELQLSDNNIQGRIPKWVWNATRETLLILNLSSNFLTGFDQNPINLPWQNLYDLDLGTNMLQGSLPIPPQSIKYYMVGSNHYSGEISPSFCNLNHLQILDLSYNGLSGMLPQCLGNSSALGILMLKNNSFHGSIPHMCADDNSLKMVDLSYNQLQGKIPRSMANCTQLEFLNLENNQISDIFPSWLGALPALRALILRSNRFHGMIGKSATNHDFPKLCIIDLSNNGFSGMLPSNYLENWNSMKFVDKNQRSYFEVLLKSDGTSRYFYPYPYSITISAKGVELKYMKTPYLLRLIDFSSNRFEGEIPAGVIGNLRGLILLNLSNNTLTGLIPSSLRNLTALESLDLSRNRLSGRIPSNLAQLTFLAYFNVSDNHLWGPIPLDQQFGTFLEDSYQGNSGLCGKPLSKKCDSSILPPPSVFEEDEDSGFQIALDWYVVLPGVVSGLIVGVVAGNFWTSKNHEWFSEKFSRKRQPRGTRGRRGHRN</sequence>
<evidence type="ECO:0000256" key="10">
    <source>
        <dbReference type="ARBA" id="ARBA00023170"/>
    </source>
</evidence>
<dbReference type="GO" id="GO:0005886">
    <property type="term" value="C:plasma membrane"/>
    <property type="evidence" value="ECO:0007669"/>
    <property type="project" value="UniProtKB-SubCell"/>
</dbReference>
<dbReference type="InterPro" id="IPR003591">
    <property type="entry name" value="Leu-rich_rpt_typical-subtyp"/>
</dbReference>
<keyword evidence="9 12" id="KW-0472">Membrane</keyword>
<evidence type="ECO:0000256" key="1">
    <source>
        <dbReference type="ARBA" id="ARBA00004251"/>
    </source>
</evidence>
<dbReference type="Pfam" id="PF00560">
    <property type="entry name" value="LRR_1"/>
    <property type="match status" value="6"/>
</dbReference>
<evidence type="ECO:0000313" key="13">
    <source>
        <dbReference type="Proteomes" id="UP000515124"/>
    </source>
</evidence>
<name>A0A6P5RW02_PRUAV</name>
<evidence type="ECO:0000256" key="12">
    <source>
        <dbReference type="SAM" id="Phobius"/>
    </source>
</evidence>
<evidence type="ECO:0000256" key="5">
    <source>
        <dbReference type="ARBA" id="ARBA00022692"/>
    </source>
</evidence>
<dbReference type="InterPro" id="IPR046956">
    <property type="entry name" value="RLP23-like"/>
</dbReference>
<dbReference type="SMART" id="SM00365">
    <property type="entry name" value="LRR_SD22"/>
    <property type="match status" value="5"/>
</dbReference>
<dbReference type="RefSeq" id="XP_021805878.1">
    <property type="nucleotide sequence ID" value="XM_021950186.1"/>
</dbReference>
<comment type="subcellular location">
    <subcellularLocation>
        <location evidence="1">Cell membrane</location>
        <topology evidence="1">Single-pass type I membrane protein</topology>
    </subcellularLocation>
</comment>
<feature type="transmembrane region" description="Helical" evidence="12">
    <location>
        <begin position="942"/>
        <end position="964"/>
    </location>
</feature>
<reference evidence="14" key="1">
    <citation type="submission" date="2025-08" db="UniProtKB">
        <authorList>
            <consortium name="RefSeq"/>
        </authorList>
    </citation>
    <scope>IDENTIFICATION</scope>
</reference>
<evidence type="ECO:0000256" key="2">
    <source>
        <dbReference type="ARBA" id="ARBA00009592"/>
    </source>
</evidence>
<keyword evidence="13" id="KW-1185">Reference proteome</keyword>
<dbReference type="FunFam" id="3.80.10.10:FF:000041">
    <property type="entry name" value="LRR receptor-like serine/threonine-protein kinase ERECTA"/>
    <property type="match status" value="1"/>
</dbReference>
<dbReference type="AlphaFoldDB" id="A0A6P5RW02"/>
<keyword evidence="7" id="KW-0677">Repeat</keyword>
<dbReference type="SMART" id="SM00369">
    <property type="entry name" value="LRR_TYP"/>
    <property type="match status" value="10"/>
</dbReference>
<evidence type="ECO:0000256" key="11">
    <source>
        <dbReference type="ARBA" id="ARBA00023180"/>
    </source>
</evidence>
<dbReference type="InterPro" id="IPR032675">
    <property type="entry name" value="LRR_dom_sf"/>
</dbReference>
<protein>
    <submittedName>
        <fullName evidence="14">Receptor like protein 30-like</fullName>
    </submittedName>
</protein>
<dbReference type="PANTHER" id="PTHR48061">
    <property type="entry name" value="LEUCINE-RICH REPEAT RECEPTOR PROTEIN KINASE EMS1-LIKE-RELATED"/>
    <property type="match status" value="1"/>
</dbReference>
<keyword evidence="11" id="KW-0325">Glycoprotein</keyword>
<dbReference type="PANTHER" id="PTHR48061:SF12">
    <property type="entry name" value="DISEASE RESISTANCE LIKE PROTEIN"/>
    <property type="match status" value="1"/>
</dbReference>
<dbReference type="Proteomes" id="UP000515124">
    <property type="component" value="Unplaced"/>
</dbReference>
<evidence type="ECO:0000256" key="8">
    <source>
        <dbReference type="ARBA" id="ARBA00022989"/>
    </source>
</evidence>
<evidence type="ECO:0000256" key="9">
    <source>
        <dbReference type="ARBA" id="ARBA00023136"/>
    </source>
</evidence>
<keyword evidence="5 12" id="KW-0812">Transmembrane</keyword>
<evidence type="ECO:0000256" key="4">
    <source>
        <dbReference type="ARBA" id="ARBA00022614"/>
    </source>
</evidence>